<keyword evidence="13" id="KW-1185">Reference proteome</keyword>
<dbReference type="Pfam" id="PF04354">
    <property type="entry name" value="ZipA_C"/>
    <property type="match status" value="1"/>
</dbReference>
<dbReference type="Proteomes" id="UP000305881">
    <property type="component" value="Chromosome"/>
</dbReference>
<evidence type="ECO:0000256" key="7">
    <source>
        <dbReference type="ARBA" id="ARBA00023306"/>
    </source>
</evidence>
<gene>
    <name evidence="12" type="ORF">EQU24_12310</name>
</gene>
<evidence type="ECO:0000256" key="1">
    <source>
        <dbReference type="ARBA" id="ARBA00022475"/>
    </source>
</evidence>
<keyword evidence="2 9" id="KW-0997">Cell inner membrane</keyword>
<dbReference type="GO" id="GO:0000917">
    <property type="term" value="P:division septum assembly"/>
    <property type="evidence" value="ECO:0007669"/>
    <property type="project" value="TreeGrafter"/>
</dbReference>
<evidence type="ECO:0000313" key="12">
    <source>
        <dbReference type="EMBL" id="QCW82937.1"/>
    </source>
</evidence>
<comment type="similarity">
    <text evidence="8">Belongs to the ZipA family.</text>
</comment>
<keyword evidence="1 9" id="KW-1003">Cell membrane</keyword>
<evidence type="ECO:0000256" key="4">
    <source>
        <dbReference type="ARBA" id="ARBA00022692"/>
    </source>
</evidence>
<dbReference type="AlphaFoldDB" id="A0A4P9UNW1"/>
<reference evidence="13" key="1">
    <citation type="journal article" date="2019" name="J. Bacteriol.">
        <title>A Mutagenic Screen Identifies a TonB-Dependent Receptor Required for the Lanthanide Metal Switch in the Type I Methanotroph 'Methylotuvimicrobium buryatense' 5GB1C.</title>
        <authorList>
            <person name="Groom J.D."/>
            <person name="Ford S.M."/>
            <person name="Pesesky M.W."/>
            <person name="Lidstrom M.E."/>
        </authorList>
    </citation>
    <scope>NUCLEOTIDE SEQUENCE [LARGE SCALE GENOMIC DNA]</scope>
    <source>
        <strain evidence="13">5GB1C</strain>
    </source>
</reference>
<accession>A0A4P9UNW1</accession>
<dbReference type="InterPro" id="IPR036765">
    <property type="entry name" value="ZipA_FtsZ-bd_C_sf"/>
</dbReference>
<keyword evidence="7 8" id="KW-0131">Cell cycle</keyword>
<evidence type="ECO:0000256" key="2">
    <source>
        <dbReference type="ARBA" id="ARBA00022519"/>
    </source>
</evidence>
<dbReference type="PANTHER" id="PTHR38685:SF1">
    <property type="entry name" value="CELL DIVISION PROTEIN ZIPA"/>
    <property type="match status" value="1"/>
</dbReference>
<keyword evidence="5 10" id="KW-1133">Transmembrane helix</keyword>
<organism evidence="12 13">
    <name type="scientific">Methylotuvimicrobium buryatense</name>
    <name type="common">Methylomicrobium buryatense</name>
    <dbReference type="NCBI Taxonomy" id="95641"/>
    <lineage>
        <taxon>Bacteria</taxon>
        <taxon>Pseudomonadati</taxon>
        <taxon>Pseudomonadota</taxon>
        <taxon>Gammaproteobacteria</taxon>
        <taxon>Methylococcales</taxon>
        <taxon>Methylococcaceae</taxon>
        <taxon>Methylotuvimicrobium</taxon>
    </lineage>
</organism>
<evidence type="ECO:0000256" key="9">
    <source>
        <dbReference type="RuleBase" id="RU003613"/>
    </source>
</evidence>
<evidence type="ECO:0000256" key="6">
    <source>
        <dbReference type="ARBA" id="ARBA00023136"/>
    </source>
</evidence>
<keyword evidence="6 9" id="KW-0472">Membrane</keyword>
<dbReference type="KEGG" id="mbur:EQU24_12310"/>
<comment type="subcellular location">
    <subcellularLocation>
        <location evidence="9">Cell inner membrane</location>
        <topology evidence="9">Single-pass type I membrane protein</topology>
    </subcellularLocation>
</comment>
<keyword evidence="3 8" id="KW-0132">Cell division</keyword>
<protein>
    <recommendedName>
        <fullName evidence="8">Cell division protein ZipA</fullName>
    </recommendedName>
</protein>
<dbReference type="SUPFAM" id="SSF64383">
    <property type="entry name" value="Cell-division protein ZipA, C-terminal domain"/>
    <property type="match status" value="1"/>
</dbReference>
<sequence>MDKEILRMVIIVMGLIVIAVMLLWSYFKGKKSRRDGFYFDDKESVRNIDPSLALHPEHDEFDIVPLDSAQDNDDSVDFKDYSTETRYGYEPGKQSATDVSTQSHQAKKTKDQLPALIQFSLIAAADEGFNGTDLALAFDSVGLVYGNIKIYERLDSRGLVDFGVASMVEPGIFPDRDMEKFTTPGLVFFMQPREVDDPVAVFDDFIETIDILAEELDGVPWDDKRQPLTDDTVEVLRNRLS</sequence>
<dbReference type="EMBL" id="CP035467">
    <property type="protein sequence ID" value="QCW82937.1"/>
    <property type="molecule type" value="Genomic_DNA"/>
</dbReference>
<dbReference type="OrthoDB" id="7054914at2"/>
<evidence type="ECO:0000259" key="11">
    <source>
        <dbReference type="SMART" id="SM00771"/>
    </source>
</evidence>
<evidence type="ECO:0000256" key="8">
    <source>
        <dbReference type="RuleBase" id="RU003612"/>
    </source>
</evidence>
<feature type="domain" description="ZipA C-terminal FtsZ-binding" evidence="11">
    <location>
        <begin position="113"/>
        <end position="240"/>
    </location>
</feature>
<evidence type="ECO:0000256" key="5">
    <source>
        <dbReference type="ARBA" id="ARBA00022989"/>
    </source>
</evidence>
<dbReference type="STRING" id="675511.GCA_000341735_00576"/>
<dbReference type="InterPro" id="IPR007449">
    <property type="entry name" value="ZipA_FtsZ-bd_C"/>
</dbReference>
<keyword evidence="4 9" id="KW-0812">Transmembrane</keyword>
<dbReference type="RefSeq" id="WP_017839212.1">
    <property type="nucleotide sequence ID" value="NZ_CP035467.1"/>
</dbReference>
<evidence type="ECO:0000256" key="10">
    <source>
        <dbReference type="SAM" id="Phobius"/>
    </source>
</evidence>
<evidence type="ECO:0000256" key="3">
    <source>
        <dbReference type="ARBA" id="ARBA00022618"/>
    </source>
</evidence>
<dbReference type="SMART" id="SM00771">
    <property type="entry name" value="ZipA_C"/>
    <property type="match status" value="1"/>
</dbReference>
<evidence type="ECO:0000313" key="13">
    <source>
        <dbReference type="Proteomes" id="UP000305881"/>
    </source>
</evidence>
<proteinExistence type="inferred from homology"/>
<dbReference type="GO" id="GO:0005886">
    <property type="term" value="C:plasma membrane"/>
    <property type="evidence" value="ECO:0007669"/>
    <property type="project" value="UniProtKB-SubCell"/>
</dbReference>
<dbReference type="GO" id="GO:0032153">
    <property type="term" value="C:cell division site"/>
    <property type="evidence" value="ECO:0007669"/>
    <property type="project" value="TreeGrafter"/>
</dbReference>
<name>A0A4P9UNW1_METBY</name>
<dbReference type="PANTHER" id="PTHR38685">
    <property type="entry name" value="CELL DIVISION PROTEIN ZIPA"/>
    <property type="match status" value="1"/>
</dbReference>
<dbReference type="Gene3D" id="3.30.1400.10">
    <property type="entry name" value="ZipA, C-terminal FtsZ-binding domain"/>
    <property type="match status" value="1"/>
</dbReference>
<dbReference type="InterPro" id="IPR011919">
    <property type="entry name" value="Cell_div_ZipA"/>
</dbReference>
<comment type="function">
    <text evidence="8">Essential cell division protein that stabilizes the FtsZ protofilaments by cross-linking them and that serves as a cytoplasmic membrane anchor for the Z ring. Also required for the recruitment to the septal ring of downstream cell division proteins.</text>
</comment>
<feature type="transmembrane region" description="Helical" evidence="10">
    <location>
        <begin position="6"/>
        <end position="27"/>
    </location>
</feature>